<dbReference type="Gene3D" id="3.40.630.30">
    <property type="match status" value="2"/>
</dbReference>
<dbReference type="InterPro" id="IPR000182">
    <property type="entry name" value="GNAT_dom"/>
</dbReference>
<keyword evidence="2" id="KW-0012">Acyltransferase</keyword>
<proteinExistence type="predicted"/>
<dbReference type="SUPFAM" id="SSF55729">
    <property type="entry name" value="Acyl-CoA N-acyltransferases (Nat)"/>
    <property type="match status" value="2"/>
</dbReference>
<feature type="domain" description="N-acetyltransferase" evidence="3">
    <location>
        <begin position="6"/>
        <end position="157"/>
    </location>
</feature>
<dbReference type="Pfam" id="PF00583">
    <property type="entry name" value="Acetyltransf_1"/>
    <property type="match status" value="2"/>
</dbReference>
<dbReference type="PANTHER" id="PTHR43877">
    <property type="entry name" value="AMINOALKYLPHOSPHONATE N-ACETYLTRANSFERASE-RELATED-RELATED"/>
    <property type="match status" value="1"/>
</dbReference>
<evidence type="ECO:0000259" key="3">
    <source>
        <dbReference type="PROSITE" id="PS51186"/>
    </source>
</evidence>
<name>A0ABN2D9D4_9ACTN</name>
<dbReference type="PANTHER" id="PTHR43877:SF1">
    <property type="entry name" value="ACETYLTRANSFERASE"/>
    <property type="match status" value="1"/>
</dbReference>
<reference evidence="4 5" key="1">
    <citation type="journal article" date="2019" name="Int. J. Syst. Evol. Microbiol.">
        <title>The Global Catalogue of Microorganisms (GCM) 10K type strain sequencing project: providing services to taxonomists for standard genome sequencing and annotation.</title>
        <authorList>
            <consortium name="The Broad Institute Genomics Platform"/>
            <consortium name="The Broad Institute Genome Sequencing Center for Infectious Disease"/>
            <person name="Wu L."/>
            <person name="Ma J."/>
        </authorList>
    </citation>
    <scope>NUCLEOTIDE SEQUENCE [LARGE SCALE GENOMIC DNA]</scope>
    <source>
        <strain evidence="4 5">JCM 15933</strain>
    </source>
</reference>
<organism evidence="4 5">
    <name type="scientific">Dactylosporangium maewongense</name>
    <dbReference type="NCBI Taxonomy" id="634393"/>
    <lineage>
        <taxon>Bacteria</taxon>
        <taxon>Bacillati</taxon>
        <taxon>Actinomycetota</taxon>
        <taxon>Actinomycetes</taxon>
        <taxon>Micromonosporales</taxon>
        <taxon>Micromonosporaceae</taxon>
        <taxon>Dactylosporangium</taxon>
    </lineage>
</organism>
<dbReference type="InterPro" id="IPR050832">
    <property type="entry name" value="Bact_Acetyltransf"/>
</dbReference>
<dbReference type="Proteomes" id="UP001501470">
    <property type="component" value="Unassembled WGS sequence"/>
</dbReference>
<feature type="domain" description="N-acetyltransferase" evidence="3">
    <location>
        <begin position="149"/>
        <end position="294"/>
    </location>
</feature>
<evidence type="ECO:0000313" key="5">
    <source>
        <dbReference type="Proteomes" id="UP001501470"/>
    </source>
</evidence>
<dbReference type="InterPro" id="IPR016181">
    <property type="entry name" value="Acyl_CoA_acyltransferase"/>
</dbReference>
<protein>
    <recommendedName>
        <fullName evidence="3">N-acetyltransferase domain-containing protein</fullName>
    </recommendedName>
</protein>
<evidence type="ECO:0000313" key="4">
    <source>
        <dbReference type="EMBL" id="GAA1570840.1"/>
    </source>
</evidence>
<accession>A0ABN2D9D4</accession>
<comment type="caution">
    <text evidence="4">The sequence shown here is derived from an EMBL/GenBank/DDBJ whole genome shotgun (WGS) entry which is preliminary data.</text>
</comment>
<evidence type="ECO:0000256" key="1">
    <source>
        <dbReference type="ARBA" id="ARBA00022679"/>
    </source>
</evidence>
<dbReference type="RefSeq" id="WP_344514246.1">
    <property type="nucleotide sequence ID" value="NZ_BAAAQD010000045.1"/>
</dbReference>
<sequence>MIGEWVGGPEVARLCAGALDLPEDAREAEELVNRLAAPPEGRVAVRLVELDDAGDAVGVVFGSISDRDPALGHIELLAVEPGRRREGIGSGLLAAAERRLAEVGARRIRIGGNPPCYAWPGIDVRYTPAVCLAERAGYQRTDTAWNMTADLSQVSATQQADEERLEKAGVKVLRAGSDTPEWVRGIWGDGWAWEAAQSMGCWVAVRDGEILGFAAYGANRPSWFGPMGTAPAAEGLGVGRVLLRRCLADQFDDGHLTAQIGWAGPVAFYSKTVGARLERVFWIYTKDVHLPQTQ</sequence>
<dbReference type="EMBL" id="BAAAQD010000045">
    <property type="protein sequence ID" value="GAA1570840.1"/>
    <property type="molecule type" value="Genomic_DNA"/>
</dbReference>
<keyword evidence="1" id="KW-0808">Transferase</keyword>
<evidence type="ECO:0000256" key="2">
    <source>
        <dbReference type="ARBA" id="ARBA00023315"/>
    </source>
</evidence>
<dbReference type="CDD" id="cd04301">
    <property type="entry name" value="NAT_SF"/>
    <property type="match status" value="2"/>
</dbReference>
<dbReference type="PROSITE" id="PS51186">
    <property type="entry name" value="GNAT"/>
    <property type="match status" value="2"/>
</dbReference>
<gene>
    <name evidence="4" type="ORF">GCM10009827_110850</name>
</gene>
<keyword evidence="5" id="KW-1185">Reference proteome</keyword>